<keyword evidence="1" id="KW-1133">Transmembrane helix</keyword>
<feature type="transmembrane region" description="Helical" evidence="1">
    <location>
        <begin position="192"/>
        <end position="212"/>
    </location>
</feature>
<dbReference type="AlphaFoldDB" id="A4BA85"/>
<keyword evidence="1" id="KW-0472">Membrane</keyword>
<dbReference type="EMBL" id="AAOE01000002">
    <property type="protein sequence ID" value="EAR10841.1"/>
    <property type="molecule type" value="Genomic_DNA"/>
</dbReference>
<protein>
    <submittedName>
        <fullName evidence="2">Uncharacterized protein</fullName>
    </submittedName>
</protein>
<feature type="transmembrane region" description="Helical" evidence="1">
    <location>
        <begin position="219"/>
        <end position="237"/>
    </location>
</feature>
<evidence type="ECO:0000313" key="3">
    <source>
        <dbReference type="Proteomes" id="UP000005953"/>
    </source>
</evidence>
<feature type="transmembrane region" description="Helical" evidence="1">
    <location>
        <begin position="95"/>
        <end position="119"/>
    </location>
</feature>
<keyword evidence="3" id="KW-1185">Reference proteome</keyword>
<comment type="caution">
    <text evidence="2">The sequence shown here is derived from an EMBL/GenBank/DDBJ whole genome shotgun (WGS) entry which is preliminary data.</text>
</comment>
<sequence>MAMTIVSPVLNLKYSAIQMKSSQQSANYLPDHGQNTGWGYRFRLWFKKIRHFFSEFFIIYDQDKFNYELTFWEKRSELAHYLGERRRKEERGERLNVDPLAHLGYLLIYTFMAPFYWYFFQPLFLLTGAQSWVSLPPIKGESSGVALHKVDQTKRQSKARLEGTAYGMEKAAMLCQCDGHRLFLNGNAPLKLLFVMVSFPTIVIGIFGLIFVDTSWQVTTLFSVGFAGLFVLCHFPIRHGVIFDRDAQTAMLIRGWFRKPLVVPFDGIFFTSYTEDVRNFSKDLIMHSQYVPKGRKKPIRLALNTGLGSTGYSMAQVVGAVDCFMDKNNTQAMPLSIKHSIEWHRKHKLTLWHLAWRPLPEDELPKYTAADSLYQADLLDPKDKAFKFQLTAEGREVMRKEDLLNRYLKAVWEAMSVDAIDAELKQAAEAEFGIESLEKKIREQTFNERHQSFDLLLEICEDFDSRKGKIKEFSDKLSDLRMKEKKVHLSYIFDALTDLNKCKEDLLSQNEISYEQYLNSFKHAQPTPKSELMHNNIIKLDTA</sequence>
<accession>A4BA85</accession>
<keyword evidence="1" id="KW-0812">Transmembrane</keyword>
<organism evidence="2 3">
    <name type="scientific">Reinekea blandensis MED297</name>
    <dbReference type="NCBI Taxonomy" id="314283"/>
    <lineage>
        <taxon>Bacteria</taxon>
        <taxon>Pseudomonadati</taxon>
        <taxon>Pseudomonadota</taxon>
        <taxon>Gammaproteobacteria</taxon>
        <taxon>Oceanospirillales</taxon>
        <taxon>Saccharospirillaceae</taxon>
        <taxon>Reinekea</taxon>
    </lineage>
</organism>
<gene>
    <name evidence="2" type="ORF">MED297_10036</name>
</gene>
<proteinExistence type="predicted"/>
<name>A4BA85_9GAMM</name>
<dbReference type="HOGENOM" id="CLU_522604_0_0_6"/>
<evidence type="ECO:0000256" key="1">
    <source>
        <dbReference type="SAM" id="Phobius"/>
    </source>
</evidence>
<reference evidence="2 3" key="1">
    <citation type="submission" date="2006-02" db="EMBL/GenBank/DDBJ databases">
        <authorList>
            <person name="Pinhassi J."/>
            <person name="Pedros-Alio C."/>
            <person name="Ferriera S."/>
            <person name="Johnson J."/>
            <person name="Kravitz S."/>
            <person name="Halpern A."/>
            <person name="Remington K."/>
            <person name="Beeson K."/>
            <person name="Tran B."/>
            <person name="Rogers Y.-H."/>
            <person name="Friedman R."/>
            <person name="Venter J.C."/>
        </authorList>
    </citation>
    <scope>NUCLEOTIDE SEQUENCE [LARGE SCALE GENOMIC DNA]</scope>
    <source>
        <strain evidence="2 3">MED297</strain>
    </source>
</reference>
<evidence type="ECO:0000313" key="2">
    <source>
        <dbReference type="EMBL" id="EAR10841.1"/>
    </source>
</evidence>
<dbReference type="STRING" id="314283.MED297_10036"/>
<dbReference type="Proteomes" id="UP000005953">
    <property type="component" value="Unassembled WGS sequence"/>
</dbReference>